<keyword evidence="5" id="KW-0175">Coiled coil</keyword>
<dbReference type="SUPFAM" id="SSF52200">
    <property type="entry name" value="Toll/Interleukin receptor TIR domain"/>
    <property type="match status" value="1"/>
</dbReference>
<reference evidence="7" key="1">
    <citation type="journal article" date="2023" name="Plant J.">
        <title>Genome sequences and population genomics provide insights into the demographic history, inbreeding, and mutation load of two 'living fossil' tree species of Dipteronia.</title>
        <authorList>
            <person name="Feng Y."/>
            <person name="Comes H.P."/>
            <person name="Chen J."/>
            <person name="Zhu S."/>
            <person name="Lu R."/>
            <person name="Zhang X."/>
            <person name="Li P."/>
            <person name="Qiu J."/>
            <person name="Olsen K.M."/>
            <person name="Qiu Y."/>
        </authorList>
    </citation>
    <scope>NUCLEOTIDE SEQUENCE</scope>
    <source>
        <strain evidence="7">NBL</strain>
    </source>
</reference>
<dbReference type="GO" id="GO:0005840">
    <property type="term" value="C:ribosome"/>
    <property type="evidence" value="ECO:0007669"/>
    <property type="project" value="UniProtKB-KW"/>
</dbReference>
<dbReference type="Gene3D" id="3.40.50.10140">
    <property type="entry name" value="Toll/interleukin-1 receptor homology (TIR) domain"/>
    <property type="match status" value="1"/>
</dbReference>
<feature type="domain" description="TIR" evidence="6">
    <location>
        <begin position="7"/>
        <end position="150"/>
    </location>
</feature>
<dbReference type="InterPro" id="IPR038464">
    <property type="entry name" value="Ribosomal_eL38_sf"/>
</dbReference>
<dbReference type="GO" id="GO:0006952">
    <property type="term" value="P:defense response"/>
    <property type="evidence" value="ECO:0007669"/>
    <property type="project" value="InterPro"/>
</dbReference>
<dbReference type="AlphaFoldDB" id="A0AAE0ACT1"/>
<name>A0AAE0ACT1_9ROSI</name>
<gene>
    <name evidence="7" type="ORF">Dsin_016130</name>
</gene>
<evidence type="ECO:0000256" key="5">
    <source>
        <dbReference type="SAM" id="Coils"/>
    </source>
</evidence>
<dbReference type="GO" id="GO:0007165">
    <property type="term" value="P:signal transduction"/>
    <property type="evidence" value="ECO:0007669"/>
    <property type="project" value="InterPro"/>
</dbReference>
<dbReference type="InterPro" id="IPR002182">
    <property type="entry name" value="NB-ARC"/>
</dbReference>
<dbReference type="PROSITE" id="PS50104">
    <property type="entry name" value="TIR"/>
    <property type="match status" value="1"/>
</dbReference>
<proteinExistence type="inferred from homology"/>
<dbReference type="Proteomes" id="UP001281410">
    <property type="component" value="Unassembled WGS sequence"/>
</dbReference>
<dbReference type="PRINTS" id="PR00364">
    <property type="entry name" value="DISEASERSIST"/>
</dbReference>
<evidence type="ECO:0000256" key="3">
    <source>
        <dbReference type="ARBA" id="ARBA00023274"/>
    </source>
</evidence>
<evidence type="ECO:0000256" key="4">
    <source>
        <dbReference type="RuleBase" id="RU003445"/>
    </source>
</evidence>
<evidence type="ECO:0000259" key="6">
    <source>
        <dbReference type="PROSITE" id="PS50104"/>
    </source>
</evidence>
<comment type="caution">
    <text evidence="7">The sequence shown here is derived from an EMBL/GenBank/DDBJ whole genome shotgun (WGS) entry which is preliminary data.</text>
</comment>
<dbReference type="Pfam" id="PF00931">
    <property type="entry name" value="NB-ARC"/>
    <property type="match status" value="1"/>
</dbReference>
<dbReference type="InterPro" id="IPR000157">
    <property type="entry name" value="TIR_dom"/>
</dbReference>
<dbReference type="GO" id="GO:0006412">
    <property type="term" value="P:translation"/>
    <property type="evidence" value="ECO:0007669"/>
    <property type="project" value="InterPro"/>
</dbReference>
<dbReference type="Gene3D" id="3.40.50.300">
    <property type="entry name" value="P-loop containing nucleotide triphosphate hydrolases"/>
    <property type="match status" value="1"/>
</dbReference>
<dbReference type="InterPro" id="IPR027417">
    <property type="entry name" value="P-loop_NTPase"/>
</dbReference>
<dbReference type="SUPFAM" id="SSF52540">
    <property type="entry name" value="P-loop containing nucleoside triphosphate hydrolases"/>
    <property type="match status" value="1"/>
</dbReference>
<dbReference type="GO" id="GO:0043531">
    <property type="term" value="F:ADP binding"/>
    <property type="evidence" value="ECO:0007669"/>
    <property type="project" value="InterPro"/>
</dbReference>
<keyword evidence="2 4" id="KW-0689">Ribosomal protein</keyword>
<comment type="similarity">
    <text evidence="1 4">Belongs to the eukaryotic ribosomal protein eL38 family.</text>
</comment>
<dbReference type="PANTHER" id="PTHR11017">
    <property type="entry name" value="LEUCINE-RICH REPEAT-CONTAINING PROTEIN"/>
    <property type="match status" value="1"/>
</dbReference>
<accession>A0AAE0ACT1</accession>
<dbReference type="GO" id="GO:1990904">
    <property type="term" value="C:ribonucleoprotein complex"/>
    <property type="evidence" value="ECO:0007669"/>
    <property type="project" value="UniProtKB-KW"/>
</dbReference>
<dbReference type="Gene3D" id="1.10.8.430">
    <property type="entry name" value="Helical domain of apoptotic protease-activating factors"/>
    <property type="match status" value="1"/>
</dbReference>
<keyword evidence="3 4" id="KW-0687">Ribonucleoprotein</keyword>
<dbReference type="InterPro" id="IPR035897">
    <property type="entry name" value="Toll_tir_struct_dom_sf"/>
</dbReference>
<evidence type="ECO:0000313" key="7">
    <source>
        <dbReference type="EMBL" id="KAK3211424.1"/>
    </source>
</evidence>
<evidence type="ECO:0000313" key="8">
    <source>
        <dbReference type="Proteomes" id="UP001281410"/>
    </source>
</evidence>
<evidence type="ECO:0000256" key="2">
    <source>
        <dbReference type="ARBA" id="ARBA00022980"/>
    </source>
</evidence>
<feature type="coiled-coil region" evidence="5">
    <location>
        <begin position="358"/>
        <end position="385"/>
    </location>
</feature>
<dbReference type="Pfam" id="PF01781">
    <property type="entry name" value="Ribosomal_L38e"/>
    <property type="match status" value="1"/>
</dbReference>
<dbReference type="PANTHER" id="PTHR11017:SF479">
    <property type="entry name" value="DISEASE RESISTANCE PROTEIN (TIR-NBS-LRR CLASS) FAMILY"/>
    <property type="match status" value="1"/>
</dbReference>
<keyword evidence="8" id="KW-1185">Reference proteome</keyword>
<dbReference type="SMART" id="SM00255">
    <property type="entry name" value="TIR"/>
    <property type="match status" value="1"/>
</dbReference>
<dbReference type="GO" id="GO:0003735">
    <property type="term" value="F:structural constituent of ribosome"/>
    <property type="evidence" value="ECO:0007669"/>
    <property type="project" value="InterPro"/>
</dbReference>
<organism evidence="7 8">
    <name type="scientific">Dipteronia sinensis</name>
    <dbReference type="NCBI Taxonomy" id="43782"/>
    <lineage>
        <taxon>Eukaryota</taxon>
        <taxon>Viridiplantae</taxon>
        <taxon>Streptophyta</taxon>
        <taxon>Embryophyta</taxon>
        <taxon>Tracheophyta</taxon>
        <taxon>Spermatophyta</taxon>
        <taxon>Magnoliopsida</taxon>
        <taxon>eudicotyledons</taxon>
        <taxon>Gunneridae</taxon>
        <taxon>Pentapetalae</taxon>
        <taxon>rosids</taxon>
        <taxon>malvids</taxon>
        <taxon>Sapindales</taxon>
        <taxon>Sapindaceae</taxon>
        <taxon>Hippocastanoideae</taxon>
        <taxon>Acereae</taxon>
        <taxon>Dipteronia</taxon>
    </lineage>
</organism>
<dbReference type="InterPro" id="IPR002675">
    <property type="entry name" value="Ribosomal_eL38"/>
</dbReference>
<dbReference type="InterPro" id="IPR042197">
    <property type="entry name" value="Apaf_helical"/>
</dbReference>
<sequence length="416" mass="47644">MPKQIHEIKDFYLTARRKDARSVKIKRSKDMVKFKVYRSMLEVPIHIVFECARLVKVLVEDSKLKEQFNAIEESQISVVIFSEGYASSGWCLEELVKILECMEKKKQMVIPVFDRDALNQAANLSGFDSRVVKTESVLISYIVEDVLRRLKDTSPSYNENLVGINSVINEIESLLSIGSVGIWGIGGIGKTTLARAVSDKIDKISGQFEGYYFVRNIREASETPFGLDPLRKELLSTLLGDENVYIGTFTLKRLGRKKLLIIFDDITDVEQIEYLIRDVDFLGSRGRFIVTSKNKQVLNNCRVDHIYEVKELCFNDAFKLFCQKAFKQNRPKVDFKVLSNSVVEKVGGVPLALKVLGSTLLNKTKEVLESAMKKLENNFKDKIHKMLKISYDALDDAEQNIFLDIAFFFKWRDLIM</sequence>
<dbReference type="Gene3D" id="3.30.720.90">
    <property type="match status" value="1"/>
</dbReference>
<evidence type="ECO:0000256" key="1">
    <source>
        <dbReference type="ARBA" id="ARBA00007803"/>
    </source>
</evidence>
<dbReference type="Pfam" id="PF01582">
    <property type="entry name" value="TIR"/>
    <property type="match status" value="1"/>
</dbReference>
<dbReference type="EMBL" id="JANJYJ010000005">
    <property type="protein sequence ID" value="KAK3211424.1"/>
    <property type="molecule type" value="Genomic_DNA"/>
</dbReference>
<dbReference type="InterPro" id="IPR044974">
    <property type="entry name" value="Disease_R_plants"/>
</dbReference>
<protein>
    <recommendedName>
        <fullName evidence="6">TIR domain-containing protein</fullName>
    </recommendedName>
</protein>